<organism evidence="1">
    <name type="scientific">Mus musculus</name>
    <name type="common">Mouse</name>
    <dbReference type="NCBI Taxonomy" id="10090"/>
    <lineage>
        <taxon>Eukaryota</taxon>
        <taxon>Metazoa</taxon>
        <taxon>Chordata</taxon>
        <taxon>Craniata</taxon>
        <taxon>Vertebrata</taxon>
        <taxon>Euteleostomi</taxon>
        <taxon>Mammalia</taxon>
        <taxon>Eutheria</taxon>
        <taxon>Euarchontoglires</taxon>
        <taxon>Glires</taxon>
        <taxon>Rodentia</taxon>
        <taxon>Myomorpha</taxon>
        <taxon>Muroidea</taxon>
        <taxon>Muridae</taxon>
        <taxon>Murinae</taxon>
        <taxon>Mus</taxon>
        <taxon>Mus</taxon>
    </lineage>
</organism>
<reference evidence="1" key="4">
    <citation type="journal article" date="2001" name="Nature">
        <title>Functional annotation of a full-length mouse cDNA collection.</title>
        <authorList>
            <consortium name="The RIKEN Genome Exploration Research Group Phase II Team and the FANTOM Consortium"/>
        </authorList>
    </citation>
    <scope>NUCLEOTIDE SEQUENCE</scope>
    <source>
        <strain evidence="1">C57BL/6J</strain>
        <tissue evidence="1">Epididymis</tissue>
    </source>
</reference>
<accession>Q3TS09</accession>
<reference evidence="1" key="6">
    <citation type="submission" date="2004-04" db="EMBL/GenBank/DDBJ databases">
        <authorList>
            <person name="Arakawa T."/>
            <person name="Carninci P."/>
            <person name="Fukuda S."/>
            <person name="Hashizume W."/>
            <person name="Hayashida K."/>
            <person name="Hori F."/>
            <person name="Iida J."/>
            <person name="Imamura K."/>
            <person name="Imotani K."/>
            <person name="Itoh M."/>
            <person name="Kanagawa S."/>
            <person name="Kawai J."/>
            <person name="Kojima M."/>
            <person name="Konno H."/>
            <person name="Murata M."/>
            <person name="Nakamura M."/>
            <person name="Ninomiya N."/>
            <person name="Nishiyori H."/>
            <person name="Nomura K."/>
            <person name="Ohno M."/>
            <person name="Sakazume N."/>
            <person name="Sano H."/>
            <person name="Sasaki D."/>
            <person name="Shibata K."/>
            <person name="Shiraki T."/>
            <person name="Tagami M."/>
            <person name="Tagami Y."/>
            <person name="Waki K."/>
            <person name="Watahiki A."/>
            <person name="Muramatsu M."/>
            <person name="Hayashizaki Y."/>
        </authorList>
    </citation>
    <scope>NUCLEOTIDE SEQUENCE</scope>
    <source>
        <strain evidence="1">C57BL/6J</strain>
        <tissue evidence="1">Epididymis</tissue>
    </source>
</reference>
<protein>
    <submittedName>
        <fullName evidence="1">Uncharacterized protein</fullName>
    </submittedName>
</protein>
<reference evidence="1" key="3">
    <citation type="journal article" date="2000" name="Genome Res.">
        <title>RIKEN integrated sequence analysis (RISA) system--384-format sequencing pipeline with 384 multicapillary sequencer.</title>
        <authorList>
            <person name="Shibata K."/>
            <person name="Itoh M."/>
            <person name="Aizawa K."/>
            <person name="Nagaoka S."/>
            <person name="Sasaki N."/>
            <person name="Carninci P."/>
            <person name="Konno H."/>
            <person name="Akiyama J."/>
            <person name="Nishi K."/>
            <person name="Kitsunai T."/>
            <person name="Tashiro H."/>
            <person name="Itoh M."/>
            <person name="Sumi N."/>
            <person name="Ishii Y."/>
            <person name="Nakamura S."/>
            <person name="Hazama M."/>
            <person name="Nishine T."/>
            <person name="Harada A."/>
            <person name="Yamamoto R."/>
            <person name="Matsumoto H."/>
            <person name="Sakaguchi S."/>
            <person name="Ikegami T."/>
            <person name="Kashiwagi K."/>
            <person name="Fujiwake S."/>
            <person name="Inoue K."/>
            <person name="Togawa Y."/>
            <person name="Izawa M."/>
            <person name="Ohara E."/>
            <person name="Watahiki M."/>
            <person name="Yoneda Y."/>
            <person name="Ishikawa T."/>
            <person name="Ozawa K."/>
            <person name="Tanaka T."/>
            <person name="Matsuura S."/>
            <person name="Kawai J."/>
            <person name="Okazaki Y."/>
            <person name="Muramatsu M."/>
            <person name="Inoue Y."/>
            <person name="Kira A."/>
            <person name="Hayashizaki Y."/>
        </authorList>
    </citation>
    <scope>NUCLEOTIDE SEQUENCE</scope>
    <source>
        <strain evidence="1">C57BL/6J</strain>
        <tissue evidence="1">Epididymis</tissue>
    </source>
</reference>
<reference evidence="1" key="2">
    <citation type="journal article" date="2000" name="Genome Res.">
        <title>Normalization and subtraction of cap-trapper-selected cDNAs to prepare full-length cDNA libraries for rapid discovery of new genes.</title>
        <authorList>
            <person name="Carninci P."/>
            <person name="Shibata Y."/>
            <person name="Hayatsu N."/>
            <person name="Sugahara Y."/>
            <person name="Shibata K."/>
            <person name="Itoh M."/>
            <person name="Konno H."/>
            <person name="Okazaki Y."/>
            <person name="Muramatsu M."/>
            <person name="Hayashizaki Y."/>
        </authorList>
    </citation>
    <scope>NUCLEOTIDE SEQUENCE</scope>
    <source>
        <strain evidence="1">C57BL/6J</strain>
        <tissue evidence="1">Epididymis</tissue>
    </source>
</reference>
<name>Q3TS09_MOUSE</name>
<proteinExistence type="evidence at transcript level"/>
<evidence type="ECO:0000313" key="1">
    <source>
        <dbReference type="EMBL" id="BAE36867.1"/>
    </source>
</evidence>
<reference evidence="1" key="7">
    <citation type="journal article" date="2005" name="Science">
        <title>The Transcriptional Landscape of the Mammalian Genome.</title>
        <authorList>
            <consortium name="The FANTOM Consortium"/>
            <consortium name="Riken Genome Exploration Research Group and Genome Science Group (Genome Network Project Core Group)"/>
        </authorList>
    </citation>
    <scope>NUCLEOTIDE SEQUENCE</scope>
    <source>
        <strain evidence="1">C57BL/6J</strain>
        <tissue evidence="1">Epididymis</tissue>
    </source>
</reference>
<dbReference type="AlphaFoldDB" id="Q3TS09"/>
<dbReference type="EMBL" id="AK162348">
    <property type="protein sequence ID" value="BAE36867.1"/>
    <property type="molecule type" value="mRNA"/>
</dbReference>
<reference evidence="1" key="5">
    <citation type="journal article" date="2002" name="Nature">
        <title>Analysis of the mouse transcriptome based on functional annotation of 60,770 full-length cDNAs.</title>
        <authorList>
            <consortium name="The FANTOM Consortium and the RIKEN Genome Exploration Research Group Phase I and II Team"/>
        </authorList>
    </citation>
    <scope>NUCLEOTIDE SEQUENCE</scope>
    <source>
        <strain evidence="1">C57BL/6J</strain>
        <tissue evidence="1">Epididymis</tissue>
    </source>
</reference>
<reference evidence="1" key="1">
    <citation type="journal article" date="1999" name="Methods Enzymol.">
        <title>High-efficiency full-length cDNA cloning.</title>
        <authorList>
            <person name="Carninci P."/>
            <person name="Hayashizaki Y."/>
        </authorList>
    </citation>
    <scope>NUCLEOTIDE SEQUENCE</scope>
    <source>
        <strain evidence="1">C57BL/6J</strain>
        <tissue evidence="1">Epididymis</tissue>
    </source>
</reference>
<sequence length="107" mass="11994">MSPQRRHPSSVASADRNCLLQLLCKVRLGWGGDSGTPVWSGFPSYSGTGRPSGHKWQRTILSTCICVKRELFRFLLQGFIYHFKRKLVLVSVLSQSRALSLGVSSLW</sequence>
<reference evidence="1" key="8">
    <citation type="journal article" date="2005" name="Science">
        <title>Antisense Transcription in the Mammalian Transcriptome.</title>
        <authorList>
            <consortium name="RIKEN Genome Exploration Research Group and Genome Science Group (Genome Network Project Core Group) and the FANTOM Consortium"/>
        </authorList>
    </citation>
    <scope>NUCLEOTIDE SEQUENCE</scope>
    <source>
        <strain evidence="1">C57BL/6J</strain>
        <tissue evidence="1">Epididymis</tissue>
    </source>
</reference>